<evidence type="ECO:0000313" key="1">
    <source>
        <dbReference type="EnsemblMetazoa" id="GPPI040955-PA"/>
    </source>
</evidence>
<dbReference type="AlphaFoldDB" id="A0A1B0BUJ8"/>
<dbReference type="Proteomes" id="UP000092460">
    <property type="component" value="Unassembled WGS sequence"/>
</dbReference>
<accession>A0A1B0BUJ8</accession>
<evidence type="ECO:0000313" key="2">
    <source>
        <dbReference type="Proteomes" id="UP000092460"/>
    </source>
</evidence>
<keyword evidence="2" id="KW-1185">Reference proteome</keyword>
<dbReference type="EMBL" id="JXJN01020758">
    <property type="status" value="NOT_ANNOTATED_CDS"/>
    <property type="molecule type" value="Genomic_DNA"/>
</dbReference>
<protein>
    <submittedName>
        <fullName evidence="1">Uncharacterized protein</fullName>
    </submittedName>
</protein>
<sequence length="93" mass="10599">MSKKQIHRKRLVWGTEGCKGGCKVNSLNSFTTLFIKPEGKLGREATWLRFKHFAKHKIEHRKLVKVTLPYKSRAANMHSEEVGALGINLSKPL</sequence>
<reference evidence="1" key="2">
    <citation type="submission" date="2020-05" db="UniProtKB">
        <authorList>
            <consortium name="EnsemblMetazoa"/>
        </authorList>
    </citation>
    <scope>IDENTIFICATION</scope>
    <source>
        <strain evidence="1">IAEA</strain>
    </source>
</reference>
<reference evidence="2" key="1">
    <citation type="submission" date="2015-01" db="EMBL/GenBank/DDBJ databases">
        <authorList>
            <person name="Aksoy S."/>
            <person name="Warren W."/>
            <person name="Wilson R.K."/>
        </authorList>
    </citation>
    <scope>NUCLEOTIDE SEQUENCE [LARGE SCALE GENOMIC DNA]</scope>
    <source>
        <strain evidence="2">IAEA</strain>
    </source>
</reference>
<organism evidence="1 2">
    <name type="scientific">Glossina palpalis gambiensis</name>
    <dbReference type="NCBI Taxonomy" id="67801"/>
    <lineage>
        <taxon>Eukaryota</taxon>
        <taxon>Metazoa</taxon>
        <taxon>Ecdysozoa</taxon>
        <taxon>Arthropoda</taxon>
        <taxon>Hexapoda</taxon>
        <taxon>Insecta</taxon>
        <taxon>Pterygota</taxon>
        <taxon>Neoptera</taxon>
        <taxon>Endopterygota</taxon>
        <taxon>Diptera</taxon>
        <taxon>Brachycera</taxon>
        <taxon>Muscomorpha</taxon>
        <taxon>Hippoboscoidea</taxon>
        <taxon>Glossinidae</taxon>
        <taxon>Glossina</taxon>
    </lineage>
</organism>
<dbReference type="VEuPathDB" id="VectorBase:GPPI040955"/>
<dbReference type="EnsemblMetazoa" id="GPPI040955-RA">
    <property type="protein sequence ID" value="GPPI040955-PA"/>
    <property type="gene ID" value="GPPI040955"/>
</dbReference>
<proteinExistence type="predicted"/>
<name>A0A1B0BUJ8_9MUSC</name>